<accession>T1A6T5</accession>
<proteinExistence type="predicted"/>
<comment type="caution">
    <text evidence="1">The sequence shown here is derived from an EMBL/GenBank/DDBJ whole genome shotgun (WGS) entry which is preliminary data.</text>
</comment>
<keyword evidence="1" id="KW-0489">Methyltransferase</keyword>
<dbReference type="Gene3D" id="3.40.50.150">
    <property type="entry name" value="Vaccinia Virus protein VP39"/>
    <property type="match status" value="1"/>
</dbReference>
<dbReference type="InterPro" id="IPR029063">
    <property type="entry name" value="SAM-dependent_MTases_sf"/>
</dbReference>
<organism evidence="1">
    <name type="scientific">mine drainage metagenome</name>
    <dbReference type="NCBI Taxonomy" id="410659"/>
    <lineage>
        <taxon>unclassified sequences</taxon>
        <taxon>metagenomes</taxon>
        <taxon>ecological metagenomes</taxon>
    </lineage>
</organism>
<sequence length="175" mass="18813">MAGEVCEFLRRRGTNPASIIEPTCGLGNLLAAALATFPDVVRALGMDINAQHIAAAQARLGRLAPTSRLELRVADFFDVSWREAISGLPAPVLVVGNPPWVTNSKLGILGSGNLPPKTNFRGVGGMEALTGRSNFDISEWMLMRLVEALHGTPSTLAMLCKTSVARKILTFSWDR</sequence>
<dbReference type="SUPFAM" id="SSF53335">
    <property type="entry name" value="S-adenosyl-L-methionine-dependent methyltransferases"/>
    <property type="match status" value="1"/>
</dbReference>
<dbReference type="EMBL" id="AUZZ01008726">
    <property type="protein sequence ID" value="EQD36584.1"/>
    <property type="molecule type" value="Genomic_DNA"/>
</dbReference>
<feature type="non-terminal residue" evidence="1">
    <location>
        <position position="175"/>
    </location>
</feature>
<reference evidence="1" key="1">
    <citation type="submission" date="2013-08" db="EMBL/GenBank/DDBJ databases">
        <authorList>
            <person name="Mendez C."/>
            <person name="Richter M."/>
            <person name="Ferrer M."/>
            <person name="Sanchez J."/>
        </authorList>
    </citation>
    <scope>NUCLEOTIDE SEQUENCE</scope>
</reference>
<evidence type="ECO:0000313" key="1">
    <source>
        <dbReference type="EMBL" id="EQD36584.1"/>
    </source>
</evidence>
<gene>
    <name evidence="1" type="ORF">B2A_12106</name>
</gene>
<dbReference type="AlphaFoldDB" id="T1A6T5"/>
<keyword evidence="1" id="KW-0808">Transferase</keyword>
<name>T1A6T5_9ZZZZ</name>
<reference evidence="1" key="2">
    <citation type="journal article" date="2014" name="ISME J.">
        <title>Microbial stratification in low pH oxic and suboxic macroscopic growths along an acid mine drainage.</title>
        <authorList>
            <person name="Mendez-Garcia C."/>
            <person name="Mesa V."/>
            <person name="Sprenger R.R."/>
            <person name="Richter M."/>
            <person name="Diez M.S."/>
            <person name="Solano J."/>
            <person name="Bargiela R."/>
            <person name="Golyshina O.V."/>
            <person name="Manteca A."/>
            <person name="Ramos J.L."/>
            <person name="Gallego J.R."/>
            <person name="Llorente I."/>
            <person name="Martins Dos Santos V.A."/>
            <person name="Jensen O.N."/>
            <person name="Pelaez A.I."/>
            <person name="Sanchez J."/>
            <person name="Ferrer M."/>
        </authorList>
    </citation>
    <scope>NUCLEOTIDE SEQUENCE</scope>
</reference>
<dbReference type="GO" id="GO:0032259">
    <property type="term" value="P:methylation"/>
    <property type="evidence" value="ECO:0007669"/>
    <property type="project" value="UniProtKB-KW"/>
</dbReference>
<dbReference type="GO" id="GO:0008168">
    <property type="term" value="F:methyltransferase activity"/>
    <property type="evidence" value="ECO:0007669"/>
    <property type="project" value="UniProtKB-KW"/>
</dbReference>
<protein>
    <submittedName>
        <fullName evidence="1">Modification methylase NspV</fullName>
    </submittedName>
</protein>